<dbReference type="RefSeq" id="WP_290246881.1">
    <property type="nucleotide sequence ID" value="NZ_JAUFQT010000001.1"/>
</dbReference>
<protein>
    <submittedName>
        <fullName evidence="2">Metallophosphoesterase</fullName>
    </submittedName>
</protein>
<dbReference type="PANTHER" id="PTHR42850">
    <property type="entry name" value="METALLOPHOSPHOESTERASE"/>
    <property type="match status" value="1"/>
</dbReference>
<name>A0ABV5J1E6_9BACT</name>
<keyword evidence="3" id="KW-1185">Reference proteome</keyword>
<dbReference type="Proteomes" id="UP001589654">
    <property type="component" value="Unassembled WGS sequence"/>
</dbReference>
<accession>A0ABV5J1E6</accession>
<dbReference type="Pfam" id="PF00149">
    <property type="entry name" value="Metallophos"/>
    <property type="match status" value="1"/>
</dbReference>
<organism evidence="2 3">
    <name type="scientific">Echinicola jeungdonensis</name>
    <dbReference type="NCBI Taxonomy" id="709343"/>
    <lineage>
        <taxon>Bacteria</taxon>
        <taxon>Pseudomonadati</taxon>
        <taxon>Bacteroidota</taxon>
        <taxon>Cytophagia</taxon>
        <taxon>Cytophagales</taxon>
        <taxon>Cyclobacteriaceae</taxon>
        <taxon>Echinicola</taxon>
    </lineage>
</organism>
<proteinExistence type="predicted"/>
<dbReference type="PANTHER" id="PTHR42850:SF4">
    <property type="entry name" value="ZINC-DEPENDENT ENDOPOLYPHOSPHATASE"/>
    <property type="match status" value="1"/>
</dbReference>
<evidence type="ECO:0000313" key="3">
    <source>
        <dbReference type="Proteomes" id="UP001589654"/>
    </source>
</evidence>
<dbReference type="InterPro" id="IPR004843">
    <property type="entry name" value="Calcineurin-like_PHP"/>
</dbReference>
<dbReference type="InterPro" id="IPR029052">
    <property type="entry name" value="Metallo-depent_PP-like"/>
</dbReference>
<gene>
    <name evidence="2" type="ORF">ACFFUR_02350</name>
</gene>
<feature type="domain" description="Serine/threonine specific protein phosphatases" evidence="1">
    <location>
        <begin position="64"/>
        <end position="69"/>
    </location>
</feature>
<dbReference type="InterPro" id="IPR050126">
    <property type="entry name" value="Ap4A_hydrolase"/>
</dbReference>
<reference evidence="2 3" key="1">
    <citation type="submission" date="2024-09" db="EMBL/GenBank/DDBJ databases">
        <authorList>
            <person name="Sun Q."/>
            <person name="Mori K."/>
        </authorList>
    </citation>
    <scope>NUCLEOTIDE SEQUENCE [LARGE SCALE GENOMIC DNA]</scope>
    <source>
        <strain evidence="2 3">CECT 7682</strain>
    </source>
</reference>
<dbReference type="Gene3D" id="3.60.21.10">
    <property type="match status" value="1"/>
</dbReference>
<sequence length="218" mass="24918">MDLFIIGDIHGCWNTFQKLLENWTPNKEFLIQVGDLVDRGAYNPQMLQTAKTLQRKYPDKTCFLRGNHEQMMIDYLLGKDPVKNWIRNGGSGTLEQIRQLGLTPESFLPFLKHLPFHWHNEHVFVSHAGISHTEDPYAPLNPEGILWNRSPLKKLSQMQVIGHTPLPKGKAAYDPHSNSWNIDTGAYRGVCLTGIKLDEKGHFLKEINIPTAEQDLPQ</sequence>
<evidence type="ECO:0000313" key="2">
    <source>
        <dbReference type="EMBL" id="MFB9210632.1"/>
    </source>
</evidence>
<evidence type="ECO:0000259" key="1">
    <source>
        <dbReference type="PROSITE" id="PS00125"/>
    </source>
</evidence>
<dbReference type="InterPro" id="IPR006186">
    <property type="entry name" value="Ser/Thr-sp_prot-phosphatase"/>
</dbReference>
<comment type="caution">
    <text evidence="2">The sequence shown here is derived from an EMBL/GenBank/DDBJ whole genome shotgun (WGS) entry which is preliminary data.</text>
</comment>
<dbReference type="SUPFAM" id="SSF56300">
    <property type="entry name" value="Metallo-dependent phosphatases"/>
    <property type="match status" value="1"/>
</dbReference>
<dbReference type="EMBL" id="JBHMEW010000008">
    <property type="protein sequence ID" value="MFB9210632.1"/>
    <property type="molecule type" value="Genomic_DNA"/>
</dbReference>
<dbReference type="PROSITE" id="PS00125">
    <property type="entry name" value="SER_THR_PHOSPHATASE"/>
    <property type="match status" value="1"/>
</dbReference>